<dbReference type="EMBL" id="JBHSFQ010000046">
    <property type="protein sequence ID" value="MFC4565757.1"/>
    <property type="molecule type" value="Genomic_DNA"/>
</dbReference>
<dbReference type="InterPro" id="IPR007278">
    <property type="entry name" value="DUF397"/>
</dbReference>
<feature type="domain" description="DUF397" evidence="1">
    <location>
        <begin position="2"/>
        <end position="53"/>
    </location>
</feature>
<evidence type="ECO:0000313" key="3">
    <source>
        <dbReference type="Proteomes" id="UP001595923"/>
    </source>
</evidence>
<sequence>MEWHTSSYSSPNNDNCVEVVEGLPTLIRDSQNRKLGQLAFGSTEWRAFIQGVRSGEL</sequence>
<reference evidence="3" key="1">
    <citation type="journal article" date="2019" name="Int. J. Syst. Evol. Microbiol.">
        <title>The Global Catalogue of Microorganisms (GCM) 10K type strain sequencing project: providing services to taxonomists for standard genome sequencing and annotation.</title>
        <authorList>
            <consortium name="The Broad Institute Genomics Platform"/>
            <consortium name="The Broad Institute Genome Sequencing Center for Infectious Disease"/>
            <person name="Wu L."/>
            <person name="Ma J."/>
        </authorList>
    </citation>
    <scope>NUCLEOTIDE SEQUENCE [LARGE SCALE GENOMIC DNA]</scope>
    <source>
        <strain evidence="3">XZYJ18</strain>
    </source>
</reference>
<evidence type="ECO:0000259" key="1">
    <source>
        <dbReference type="Pfam" id="PF04149"/>
    </source>
</evidence>
<dbReference type="Proteomes" id="UP001595923">
    <property type="component" value="Unassembled WGS sequence"/>
</dbReference>
<comment type="caution">
    <text evidence="2">The sequence shown here is derived from an EMBL/GenBank/DDBJ whole genome shotgun (WGS) entry which is preliminary data.</text>
</comment>
<evidence type="ECO:0000313" key="2">
    <source>
        <dbReference type="EMBL" id="MFC4565757.1"/>
    </source>
</evidence>
<dbReference type="RefSeq" id="WP_378580033.1">
    <property type="nucleotide sequence ID" value="NZ_JBHSFQ010000046.1"/>
</dbReference>
<name>A0ABV9E4B7_9ACTN</name>
<organism evidence="2 3">
    <name type="scientific">Nocardiopsis mangrovi</name>
    <dbReference type="NCBI Taxonomy" id="1179818"/>
    <lineage>
        <taxon>Bacteria</taxon>
        <taxon>Bacillati</taxon>
        <taxon>Actinomycetota</taxon>
        <taxon>Actinomycetes</taxon>
        <taxon>Streptosporangiales</taxon>
        <taxon>Nocardiopsidaceae</taxon>
        <taxon>Nocardiopsis</taxon>
    </lineage>
</organism>
<proteinExistence type="predicted"/>
<keyword evidence="3" id="KW-1185">Reference proteome</keyword>
<accession>A0ABV9E4B7</accession>
<protein>
    <submittedName>
        <fullName evidence="2">DUF397 domain-containing protein</fullName>
    </submittedName>
</protein>
<gene>
    <name evidence="2" type="ORF">ACFO4E_28195</name>
</gene>
<dbReference type="Pfam" id="PF04149">
    <property type="entry name" value="DUF397"/>
    <property type="match status" value="1"/>
</dbReference>